<dbReference type="AlphaFoldDB" id="A0A9Q8SD16"/>
<accession>A0A9Q8SD16</accession>
<name>A0A9Q8SD16_9PEZI</name>
<proteinExistence type="predicted"/>
<protein>
    <submittedName>
        <fullName evidence="1">Uncharacterized protein</fullName>
    </submittedName>
</protein>
<dbReference type="RefSeq" id="XP_049136497.1">
    <property type="nucleotide sequence ID" value="XM_049280540.1"/>
</dbReference>
<dbReference type="KEGG" id="clup:CLUP02_01500"/>
<organism evidence="1 2">
    <name type="scientific">Colletotrichum lupini</name>
    <dbReference type="NCBI Taxonomy" id="145971"/>
    <lineage>
        <taxon>Eukaryota</taxon>
        <taxon>Fungi</taxon>
        <taxon>Dikarya</taxon>
        <taxon>Ascomycota</taxon>
        <taxon>Pezizomycotina</taxon>
        <taxon>Sordariomycetes</taxon>
        <taxon>Hypocreomycetidae</taxon>
        <taxon>Glomerellales</taxon>
        <taxon>Glomerellaceae</taxon>
        <taxon>Colletotrichum</taxon>
        <taxon>Colletotrichum acutatum species complex</taxon>
    </lineage>
</organism>
<dbReference type="Proteomes" id="UP000830671">
    <property type="component" value="Chromosome 1"/>
</dbReference>
<dbReference type="GeneID" id="73335550"/>
<dbReference type="EMBL" id="CP019471">
    <property type="protein sequence ID" value="UQC74848.1"/>
    <property type="molecule type" value="Genomic_DNA"/>
</dbReference>
<evidence type="ECO:0000313" key="2">
    <source>
        <dbReference type="Proteomes" id="UP000830671"/>
    </source>
</evidence>
<keyword evidence="2" id="KW-1185">Reference proteome</keyword>
<reference evidence="1" key="1">
    <citation type="journal article" date="2021" name="Mol. Plant Microbe Interact.">
        <title>Complete Genome Sequence of the Plant-Pathogenic Fungus Colletotrichum lupini.</title>
        <authorList>
            <person name="Baroncelli R."/>
            <person name="Pensec F."/>
            <person name="Da Lio D."/>
            <person name="Boufleur T."/>
            <person name="Vicente I."/>
            <person name="Sarrocco S."/>
            <person name="Picot A."/>
            <person name="Baraldi E."/>
            <person name="Sukno S."/>
            <person name="Thon M."/>
            <person name="Le Floch G."/>
        </authorList>
    </citation>
    <scope>NUCLEOTIDE SEQUENCE</scope>
    <source>
        <strain evidence="1">IMI 504893</strain>
    </source>
</reference>
<sequence length="64" mass="7164">MRNVFPATKLFITVANPCHSHGFITASVSIILKAMYYHGAQANSSQERRSQKAISDRKRICALQ</sequence>
<evidence type="ECO:0000313" key="1">
    <source>
        <dbReference type="EMBL" id="UQC74848.1"/>
    </source>
</evidence>
<gene>
    <name evidence="1" type="ORF">CLUP02_01500</name>
</gene>